<dbReference type="AlphaFoldDB" id="A0AAD3TGT5"/>
<dbReference type="PROSITE" id="PS00636">
    <property type="entry name" value="DNAJ_1"/>
    <property type="match status" value="1"/>
</dbReference>
<dbReference type="InterPro" id="IPR018253">
    <property type="entry name" value="DnaJ_domain_CS"/>
</dbReference>
<dbReference type="InterPro" id="IPR001623">
    <property type="entry name" value="DnaJ_domain"/>
</dbReference>
<dbReference type="Proteomes" id="UP001279734">
    <property type="component" value="Unassembled WGS sequence"/>
</dbReference>
<dbReference type="InterPro" id="IPR036869">
    <property type="entry name" value="J_dom_sf"/>
</dbReference>
<protein>
    <recommendedName>
        <fullName evidence="5">J domain-containing protein</fullName>
    </recommendedName>
</protein>
<dbReference type="PANTHER" id="PTHR44914">
    <property type="entry name" value="CHAPERONE PROTEIN DNAJ 13"/>
    <property type="match status" value="1"/>
</dbReference>
<dbReference type="SMART" id="SM00271">
    <property type="entry name" value="DnaJ"/>
    <property type="match status" value="1"/>
</dbReference>
<dbReference type="Pfam" id="PF00226">
    <property type="entry name" value="DnaJ"/>
    <property type="match status" value="1"/>
</dbReference>
<evidence type="ECO:0000256" key="1">
    <source>
        <dbReference type="ARBA" id="ARBA00004370"/>
    </source>
</evidence>
<dbReference type="PRINTS" id="PR00625">
    <property type="entry name" value="JDOMAIN"/>
</dbReference>
<dbReference type="InterPro" id="IPR024586">
    <property type="entry name" value="DnaJ-like_C11_C"/>
</dbReference>
<evidence type="ECO:0000256" key="2">
    <source>
        <dbReference type="ARBA" id="ARBA00023136"/>
    </source>
</evidence>
<dbReference type="PANTHER" id="PTHR44914:SF1">
    <property type="entry name" value="CHAPERONE PROTEIN DNAJ 13"/>
    <property type="match status" value="1"/>
</dbReference>
<comment type="subcellular location">
    <subcellularLocation>
        <location evidence="1">Membrane</location>
    </subcellularLocation>
</comment>
<evidence type="ECO:0000256" key="4">
    <source>
        <dbReference type="SAM" id="Coils"/>
    </source>
</evidence>
<dbReference type="Pfam" id="PF22774">
    <property type="entry name" value="DNAJC11_beta-barrel"/>
    <property type="match status" value="1"/>
</dbReference>
<keyword evidence="4" id="KW-0175">Coiled coil</keyword>
<dbReference type="GO" id="GO:0016020">
    <property type="term" value="C:membrane"/>
    <property type="evidence" value="ECO:0007669"/>
    <property type="project" value="UniProtKB-SubCell"/>
</dbReference>
<dbReference type="Pfam" id="PF11875">
    <property type="entry name" value="DnaJ-like_C11_C"/>
    <property type="match status" value="1"/>
</dbReference>
<keyword evidence="7" id="KW-1185">Reference proteome</keyword>
<dbReference type="InterPro" id="IPR055225">
    <property type="entry name" value="DNAJC11-like_beta-barrel"/>
</dbReference>
<dbReference type="SUPFAM" id="SSF46565">
    <property type="entry name" value="Chaperone J-domain"/>
    <property type="match status" value="1"/>
</dbReference>
<organism evidence="6 7">
    <name type="scientific">Nepenthes gracilis</name>
    <name type="common">Slender pitcher plant</name>
    <dbReference type="NCBI Taxonomy" id="150966"/>
    <lineage>
        <taxon>Eukaryota</taxon>
        <taxon>Viridiplantae</taxon>
        <taxon>Streptophyta</taxon>
        <taxon>Embryophyta</taxon>
        <taxon>Tracheophyta</taxon>
        <taxon>Spermatophyta</taxon>
        <taxon>Magnoliopsida</taxon>
        <taxon>eudicotyledons</taxon>
        <taxon>Gunneridae</taxon>
        <taxon>Pentapetalae</taxon>
        <taxon>Caryophyllales</taxon>
        <taxon>Nepenthaceae</taxon>
        <taxon>Nepenthes</taxon>
    </lineage>
</organism>
<evidence type="ECO:0000256" key="3">
    <source>
        <dbReference type="ARBA" id="ARBA00023186"/>
    </source>
</evidence>
<keyword evidence="3" id="KW-0143">Chaperone</keyword>
<dbReference type="CDD" id="cd06257">
    <property type="entry name" value="DnaJ"/>
    <property type="match status" value="1"/>
</dbReference>
<dbReference type="PROSITE" id="PS50076">
    <property type="entry name" value="DNAJ_2"/>
    <property type="match status" value="1"/>
</dbReference>
<sequence length="541" mass="59931">MDEKGNNGPPNRDLYALLHVSPDASEEEIRKAYRQWAQVYHPDKYQAPHMKETATHNFQRICEAYEILCDENKRQIYDIYGMEGLTSGLELGPKLSKAEEIREELERLRRRKEEEKFSAHVRPTGSILATLSLPQFLNGDGIMKGMAMASEVQLQVSKRNAIAIGGNLAVTGKSGGGAATTVFRHQISSVSSIEFMASAGLRSLIGVQTSRNISLHSTATMGLSTSLKDRSVNLSNSWTRQLSETSNGNIQLILGPESSIAVGWQRKEEKLSAAGELKFGTSSFGASAHYTHRFSSKSHGRIAGRVGSTALELEIGGGRRISNFSTVRMLYSIGIQGIFWKLELHRGGQKLIVPIFLSGHLNPVVAAGALVAPASLYFLLKNFIVKPYYLKREKQKAIENMERTSSQVREARAAAEKAQQLLQNVANRKRNKQMESDGLVITKAVYGNSKALKKQDQMEHLNDDLISQVIDVTLPLNFLVNDSGQLKLHKGVKKSGIMGFCDPCPGEPKVLSVEYTFNGQKYKVVIDDYDELLLPQETHRV</sequence>
<evidence type="ECO:0000313" key="6">
    <source>
        <dbReference type="EMBL" id="GMH28901.1"/>
    </source>
</evidence>
<feature type="coiled-coil region" evidence="4">
    <location>
        <begin position="391"/>
        <end position="435"/>
    </location>
</feature>
<evidence type="ECO:0000313" key="7">
    <source>
        <dbReference type="Proteomes" id="UP001279734"/>
    </source>
</evidence>
<feature type="domain" description="J" evidence="5">
    <location>
        <begin position="13"/>
        <end position="81"/>
    </location>
</feature>
<keyword evidence="2" id="KW-0472">Membrane</keyword>
<name>A0AAD3TGT5_NEPGR</name>
<accession>A0AAD3TGT5</accession>
<proteinExistence type="predicted"/>
<comment type="caution">
    <text evidence="6">The sequence shown here is derived from an EMBL/GenBank/DDBJ whole genome shotgun (WGS) entry which is preliminary data.</text>
</comment>
<dbReference type="EMBL" id="BSYO01000035">
    <property type="protein sequence ID" value="GMH28901.1"/>
    <property type="molecule type" value="Genomic_DNA"/>
</dbReference>
<dbReference type="InterPro" id="IPR042162">
    <property type="entry name" value="AtJ13"/>
</dbReference>
<gene>
    <name evidence="6" type="ORF">Nepgr_030744</name>
</gene>
<dbReference type="Gene3D" id="1.10.287.110">
    <property type="entry name" value="DnaJ domain"/>
    <property type="match status" value="1"/>
</dbReference>
<evidence type="ECO:0000259" key="5">
    <source>
        <dbReference type="PROSITE" id="PS50076"/>
    </source>
</evidence>
<reference evidence="6" key="1">
    <citation type="submission" date="2023-05" db="EMBL/GenBank/DDBJ databases">
        <title>Nepenthes gracilis genome sequencing.</title>
        <authorList>
            <person name="Fukushima K."/>
        </authorList>
    </citation>
    <scope>NUCLEOTIDE SEQUENCE</scope>
    <source>
        <strain evidence="6">SING2019-196</strain>
    </source>
</reference>